<keyword evidence="4 7" id="KW-1133">Transmembrane helix</keyword>
<comment type="similarity">
    <text evidence="2">Belongs to the autoinducer-2 exporter (AI-2E) (TC 2.A.86) family.</text>
</comment>
<dbReference type="PANTHER" id="PTHR21716">
    <property type="entry name" value="TRANSMEMBRANE PROTEIN"/>
    <property type="match status" value="1"/>
</dbReference>
<dbReference type="AlphaFoldDB" id="D7FXE7"/>
<feature type="transmembrane region" description="Helical" evidence="7">
    <location>
        <begin position="346"/>
        <end position="370"/>
    </location>
</feature>
<feature type="transmembrane region" description="Helical" evidence="7">
    <location>
        <begin position="320"/>
        <end position="339"/>
    </location>
</feature>
<dbReference type="Pfam" id="PF01594">
    <property type="entry name" value="AI-2E_transport"/>
    <property type="match status" value="1"/>
</dbReference>
<evidence type="ECO:0000313" key="9">
    <source>
        <dbReference type="Proteomes" id="UP000002630"/>
    </source>
</evidence>
<dbReference type="GO" id="GO:0016020">
    <property type="term" value="C:membrane"/>
    <property type="evidence" value="ECO:0007669"/>
    <property type="project" value="UniProtKB-SubCell"/>
</dbReference>
<dbReference type="PANTHER" id="PTHR21716:SF62">
    <property type="entry name" value="TRANSPORT PROTEIN YDBI-RELATED"/>
    <property type="match status" value="1"/>
</dbReference>
<dbReference type="OrthoDB" id="531865at2759"/>
<comment type="subcellular location">
    <subcellularLocation>
        <location evidence="1">Membrane</location>
        <topology evidence="1">Multi-pass membrane protein</topology>
    </subcellularLocation>
</comment>
<feature type="transmembrane region" description="Helical" evidence="7">
    <location>
        <begin position="382"/>
        <end position="401"/>
    </location>
</feature>
<evidence type="ECO:0000256" key="3">
    <source>
        <dbReference type="ARBA" id="ARBA00022692"/>
    </source>
</evidence>
<reference evidence="8 9" key="1">
    <citation type="journal article" date="2010" name="Nature">
        <title>The Ectocarpus genome and the independent evolution of multicellularity in brown algae.</title>
        <authorList>
            <person name="Cock J.M."/>
            <person name="Sterck L."/>
            <person name="Rouze P."/>
            <person name="Scornet D."/>
            <person name="Allen A.E."/>
            <person name="Amoutzias G."/>
            <person name="Anthouard V."/>
            <person name="Artiguenave F."/>
            <person name="Aury J.M."/>
            <person name="Badger J.H."/>
            <person name="Beszteri B."/>
            <person name="Billiau K."/>
            <person name="Bonnet E."/>
            <person name="Bothwell J.H."/>
            <person name="Bowler C."/>
            <person name="Boyen C."/>
            <person name="Brownlee C."/>
            <person name="Carrano C.J."/>
            <person name="Charrier B."/>
            <person name="Cho G.Y."/>
            <person name="Coelho S.M."/>
            <person name="Collen J."/>
            <person name="Corre E."/>
            <person name="Da Silva C."/>
            <person name="Delage L."/>
            <person name="Delaroque N."/>
            <person name="Dittami S.M."/>
            <person name="Doulbeau S."/>
            <person name="Elias M."/>
            <person name="Farnham G."/>
            <person name="Gachon C.M."/>
            <person name="Gschloessl B."/>
            <person name="Heesch S."/>
            <person name="Jabbari K."/>
            <person name="Jubin C."/>
            <person name="Kawai H."/>
            <person name="Kimura K."/>
            <person name="Kloareg B."/>
            <person name="Kupper F.C."/>
            <person name="Lang D."/>
            <person name="Le Bail A."/>
            <person name="Leblanc C."/>
            <person name="Lerouge P."/>
            <person name="Lohr M."/>
            <person name="Lopez P.J."/>
            <person name="Martens C."/>
            <person name="Maumus F."/>
            <person name="Michel G."/>
            <person name="Miranda-Saavedra D."/>
            <person name="Morales J."/>
            <person name="Moreau H."/>
            <person name="Motomura T."/>
            <person name="Nagasato C."/>
            <person name="Napoli C.A."/>
            <person name="Nelson D.R."/>
            <person name="Nyvall-Collen P."/>
            <person name="Peters A.F."/>
            <person name="Pommier C."/>
            <person name="Potin P."/>
            <person name="Poulain J."/>
            <person name="Quesneville H."/>
            <person name="Read B."/>
            <person name="Rensing S.A."/>
            <person name="Ritter A."/>
            <person name="Rousvoal S."/>
            <person name="Samanta M."/>
            <person name="Samson G."/>
            <person name="Schroeder D.C."/>
            <person name="Segurens B."/>
            <person name="Strittmatter M."/>
            <person name="Tonon T."/>
            <person name="Tregear J.W."/>
            <person name="Valentin K."/>
            <person name="von Dassow P."/>
            <person name="Yamagishi T."/>
            <person name="Van de Peer Y."/>
            <person name="Wincker P."/>
        </authorList>
    </citation>
    <scope>NUCLEOTIDE SEQUENCE [LARGE SCALE GENOMIC DNA]</scope>
    <source>
        <strain evidence="9">Ec32 / CCAP1310/4</strain>
    </source>
</reference>
<evidence type="ECO:0000256" key="1">
    <source>
        <dbReference type="ARBA" id="ARBA00004141"/>
    </source>
</evidence>
<dbReference type="InterPro" id="IPR002549">
    <property type="entry name" value="AI-2E-like"/>
</dbReference>
<dbReference type="OMA" id="FMLVWDM"/>
<evidence type="ECO:0000256" key="7">
    <source>
        <dbReference type="SAM" id="Phobius"/>
    </source>
</evidence>
<feature type="region of interest" description="Disordered" evidence="6">
    <location>
        <begin position="1"/>
        <end position="44"/>
    </location>
</feature>
<evidence type="ECO:0000256" key="6">
    <source>
        <dbReference type="SAM" id="MobiDB-lite"/>
    </source>
</evidence>
<evidence type="ECO:0000256" key="2">
    <source>
        <dbReference type="ARBA" id="ARBA00009773"/>
    </source>
</evidence>
<protein>
    <submittedName>
        <fullName evidence="8">Uncharacterized protein</fullName>
    </submittedName>
</protein>
<keyword evidence="5 7" id="KW-0472">Membrane</keyword>
<accession>D7FXE7</accession>
<dbReference type="Proteomes" id="UP000002630">
    <property type="component" value="Linkage Group LG18"/>
</dbReference>
<evidence type="ECO:0000313" key="8">
    <source>
        <dbReference type="EMBL" id="CBJ32284.1"/>
    </source>
</evidence>
<feature type="transmembrane region" description="Helical" evidence="7">
    <location>
        <begin position="129"/>
        <end position="150"/>
    </location>
</feature>
<evidence type="ECO:0000256" key="4">
    <source>
        <dbReference type="ARBA" id="ARBA00022989"/>
    </source>
</evidence>
<dbReference type="GO" id="GO:0055085">
    <property type="term" value="P:transmembrane transport"/>
    <property type="evidence" value="ECO:0007669"/>
    <property type="project" value="TreeGrafter"/>
</dbReference>
<keyword evidence="9" id="KW-1185">Reference proteome</keyword>
<sequence length="466" mass="50193">MAASTQSAGVDVGVAGAEHETPEGGSLSDADQGVGSKATPSSGVAGSSLDRFLLLLGEDDTKKLGAWMLFALVLSRLRYFYGVMLGTFVMSYMGNSAIEVCMRKGNNLLKRAGERLGWKRLPKKLPRSGYASVYILLLMTVITSLTVIIAPRLTVESQILVQKLSEQDNPYAIIASWMRSNFGEEALARLEPFLLSVTGDQGRIFAGYPDSSLVTIASKLQDKAAWGEQRYARFAKLLQFCLSDYFKKGLNMCSTVVGDLTKVLYKAMVSLLFSFMVIWDLPNLRRGVTALKTSRLSFAYNTISPQVSIFAKLVGQSFEVQFTIAVINTILTTAGLIALGVSGPLVLSFIVFLCSFVPVVGVFISTLPMAVAALGDYGMSKVFQILLMIFGVHAVEAYFLNPQIYASKLKLHPVVVIGVLYVAEHLVGVQGLIMAVPCAVFVINNVILGNVGDAAADKSDSIAATA</sequence>
<keyword evidence="3 7" id="KW-0812">Transmembrane</keyword>
<feature type="transmembrane region" description="Helical" evidence="7">
    <location>
        <begin position="79"/>
        <end position="101"/>
    </location>
</feature>
<dbReference type="InParanoid" id="D7FXE7"/>
<gene>
    <name evidence="8" type="ORF">Esi_0327_0003</name>
</gene>
<name>D7FXE7_ECTSI</name>
<proteinExistence type="inferred from homology"/>
<feature type="transmembrane region" description="Helical" evidence="7">
    <location>
        <begin position="413"/>
        <end position="443"/>
    </location>
</feature>
<dbReference type="eggNOG" id="ENOG502RYYV">
    <property type="taxonomic scope" value="Eukaryota"/>
</dbReference>
<dbReference type="EMBL" id="FN648517">
    <property type="protein sequence ID" value="CBJ32284.1"/>
    <property type="molecule type" value="Genomic_DNA"/>
</dbReference>
<evidence type="ECO:0000256" key="5">
    <source>
        <dbReference type="ARBA" id="ARBA00023136"/>
    </source>
</evidence>
<organism evidence="8 9">
    <name type="scientific">Ectocarpus siliculosus</name>
    <name type="common">Brown alga</name>
    <name type="synonym">Conferva siliculosa</name>
    <dbReference type="NCBI Taxonomy" id="2880"/>
    <lineage>
        <taxon>Eukaryota</taxon>
        <taxon>Sar</taxon>
        <taxon>Stramenopiles</taxon>
        <taxon>Ochrophyta</taxon>
        <taxon>PX clade</taxon>
        <taxon>Phaeophyceae</taxon>
        <taxon>Ectocarpales</taxon>
        <taxon>Ectocarpaceae</taxon>
        <taxon>Ectocarpus</taxon>
    </lineage>
</organism>
<dbReference type="EMBL" id="FN649743">
    <property type="protein sequence ID" value="CBJ32284.1"/>
    <property type="molecule type" value="Genomic_DNA"/>
</dbReference>